<evidence type="ECO:0000313" key="2">
    <source>
        <dbReference type="Proteomes" id="UP000504756"/>
    </source>
</evidence>
<accession>A0A6L2ZVQ9</accession>
<name>A0A6L2ZVQ9_9LACT</name>
<gene>
    <name evidence="1" type="ORF">ikelab_14880</name>
</gene>
<sequence>MNFMKRIKSIGVSGNNYIIKYFRSIIVRRSIYKNSNFRDEVAVFVFKWQINYFC</sequence>
<comment type="caution">
    <text evidence="1">The sequence shown here is derived from an EMBL/GenBank/DDBJ whole genome shotgun (WGS) entry which is preliminary data.</text>
</comment>
<proteinExistence type="predicted"/>
<dbReference type="EMBL" id="BLXU01000008">
    <property type="protein sequence ID" value="GFO52213.1"/>
    <property type="molecule type" value="Genomic_DNA"/>
</dbReference>
<dbReference type="Proteomes" id="UP000504756">
    <property type="component" value="Unassembled WGS sequence"/>
</dbReference>
<protein>
    <submittedName>
        <fullName evidence="1">Uncharacterized protein</fullName>
    </submittedName>
</protein>
<organism evidence="1 2">
    <name type="scientific">Lactococcus garvieae</name>
    <dbReference type="NCBI Taxonomy" id="1363"/>
    <lineage>
        <taxon>Bacteria</taxon>
        <taxon>Bacillati</taxon>
        <taxon>Bacillota</taxon>
        <taxon>Bacilli</taxon>
        <taxon>Lactobacillales</taxon>
        <taxon>Streptococcaceae</taxon>
        <taxon>Lactococcus</taxon>
    </lineage>
</organism>
<evidence type="ECO:0000313" key="1">
    <source>
        <dbReference type="EMBL" id="GFO52213.1"/>
    </source>
</evidence>
<dbReference type="AlphaFoldDB" id="A0A6L2ZVQ9"/>
<reference evidence="1 2" key="1">
    <citation type="submission" date="2020-06" db="EMBL/GenBank/DDBJ databases">
        <title>Draft genome sequence of Lactic acid bacteria from Okinawan-style tofu.</title>
        <authorList>
            <person name="Takara I."/>
            <person name="Ikematsu S."/>
        </authorList>
    </citation>
    <scope>NUCLEOTIDE SEQUENCE [LARGE SCALE GENOMIC DNA]</scope>
    <source>
        <strain evidence="2">lg38</strain>
    </source>
</reference>